<keyword evidence="2" id="KW-0812">Transmembrane</keyword>
<organism evidence="3 4">
    <name type="scientific">Teratosphaeria nubilosa</name>
    <dbReference type="NCBI Taxonomy" id="161662"/>
    <lineage>
        <taxon>Eukaryota</taxon>
        <taxon>Fungi</taxon>
        <taxon>Dikarya</taxon>
        <taxon>Ascomycota</taxon>
        <taxon>Pezizomycotina</taxon>
        <taxon>Dothideomycetes</taxon>
        <taxon>Dothideomycetidae</taxon>
        <taxon>Mycosphaerellales</taxon>
        <taxon>Teratosphaeriaceae</taxon>
        <taxon>Teratosphaeria</taxon>
    </lineage>
</organism>
<feature type="transmembrane region" description="Helical" evidence="2">
    <location>
        <begin position="92"/>
        <end position="114"/>
    </location>
</feature>
<keyword evidence="2" id="KW-0472">Membrane</keyword>
<protein>
    <submittedName>
        <fullName evidence="3">Uncharacterized protein</fullName>
    </submittedName>
</protein>
<dbReference type="OrthoDB" id="10432012at2759"/>
<feature type="compositionally biased region" description="Pro residues" evidence="1">
    <location>
        <begin position="21"/>
        <end position="35"/>
    </location>
</feature>
<reference evidence="3" key="1">
    <citation type="journal article" date="2020" name="Stud. Mycol.">
        <title>101 Dothideomycetes genomes: a test case for predicting lifestyles and emergence of pathogens.</title>
        <authorList>
            <person name="Haridas S."/>
            <person name="Albert R."/>
            <person name="Binder M."/>
            <person name="Bloem J."/>
            <person name="Labutti K."/>
            <person name="Salamov A."/>
            <person name="Andreopoulos B."/>
            <person name="Baker S."/>
            <person name="Barry K."/>
            <person name="Bills G."/>
            <person name="Bluhm B."/>
            <person name="Cannon C."/>
            <person name="Castanera R."/>
            <person name="Culley D."/>
            <person name="Daum C."/>
            <person name="Ezra D."/>
            <person name="Gonzalez J."/>
            <person name="Henrissat B."/>
            <person name="Kuo A."/>
            <person name="Liang C."/>
            <person name="Lipzen A."/>
            <person name="Lutzoni F."/>
            <person name="Magnuson J."/>
            <person name="Mondo S."/>
            <person name="Nolan M."/>
            <person name="Ohm R."/>
            <person name="Pangilinan J."/>
            <person name="Park H.-J."/>
            <person name="Ramirez L."/>
            <person name="Alfaro M."/>
            <person name="Sun H."/>
            <person name="Tritt A."/>
            <person name="Yoshinaga Y."/>
            <person name="Zwiers L.-H."/>
            <person name="Turgeon B."/>
            <person name="Goodwin S."/>
            <person name="Spatafora J."/>
            <person name="Crous P."/>
            <person name="Grigoriev I."/>
        </authorList>
    </citation>
    <scope>NUCLEOTIDE SEQUENCE</scope>
    <source>
        <strain evidence="3">CBS 116005</strain>
    </source>
</reference>
<proteinExistence type="predicted"/>
<evidence type="ECO:0000313" key="4">
    <source>
        <dbReference type="Proteomes" id="UP000799436"/>
    </source>
</evidence>
<dbReference type="AlphaFoldDB" id="A0A6G1L732"/>
<feature type="compositionally biased region" description="Polar residues" evidence="1">
    <location>
        <begin position="1"/>
        <end position="15"/>
    </location>
</feature>
<keyword evidence="4" id="KW-1185">Reference proteome</keyword>
<keyword evidence="2" id="KW-1133">Transmembrane helix</keyword>
<evidence type="ECO:0000313" key="3">
    <source>
        <dbReference type="EMBL" id="KAF2768677.1"/>
    </source>
</evidence>
<dbReference type="EMBL" id="ML995842">
    <property type="protein sequence ID" value="KAF2768677.1"/>
    <property type="molecule type" value="Genomic_DNA"/>
</dbReference>
<feature type="region of interest" description="Disordered" evidence="1">
    <location>
        <begin position="1"/>
        <end position="38"/>
    </location>
</feature>
<gene>
    <name evidence="3" type="ORF">EJ03DRAFT_336824</name>
</gene>
<dbReference type="Proteomes" id="UP000799436">
    <property type="component" value="Unassembled WGS sequence"/>
</dbReference>
<evidence type="ECO:0000256" key="1">
    <source>
        <dbReference type="SAM" id="MobiDB-lite"/>
    </source>
</evidence>
<accession>A0A6G1L732</accession>
<evidence type="ECO:0000256" key="2">
    <source>
        <dbReference type="SAM" id="Phobius"/>
    </source>
</evidence>
<sequence>MSDLKSNNPFRSIQQEAELEAPPPVYNPSVRPPTYHPTEFGQEYQEHVNTELRNWHDPDGLPTLSHPSEFEYVEEPAFKKTPWWRTSKAKKIALAIGILLFPIAGALVFALGMVRHLHRAAPSTSDNATTNVTLLQTTALPTRSLTISSNGQTDTLVIIPTTTTSLAVVTASPGSGSASVATSTQLQVVESTSTLTPRSSTKSRSVVVVTVTPGGRTVQSTTVITTTLSPSSLPRPTVTVKTTIT</sequence>
<name>A0A6G1L732_9PEZI</name>